<comment type="caution">
    <text evidence="3">The sequence shown here is derived from an EMBL/GenBank/DDBJ whole genome shotgun (WGS) entry which is preliminary data.</text>
</comment>
<feature type="compositionally biased region" description="Polar residues" evidence="1">
    <location>
        <begin position="251"/>
        <end position="260"/>
    </location>
</feature>
<protein>
    <submittedName>
        <fullName evidence="3">Uncharacterized protein</fullName>
    </submittedName>
</protein>
<dbReference type="Proteomes" id="UP001209878">
    <property type="component" value="Unassembled WGS sequence"/>
</dbReference>
<feature type="transmembrane region" description="Helical" evidence="2">
    <location>
        <begin position="308"/>
        <end position="332"/>
    </location>
</feature>
<feature type="compositionally biased region" description="Basic and acidic residues" evidence="1">
    <location>
        <begin position="263"/>
        <end position="273"/>
    </location>
</feature>
<evidence type="ECO:0000256" key="1">
    <source>
        <dbReference type="SAM" id="MobiDB-lite"/>
    </source>
</evidence>
<keyword evidence="2" id="KW-0812">Transmembrane</keyword>
<keyword evidence="4" id="KW-1185">Reference proteome</keyword>
<reference evidence="3" key="1">
    <citation type="journal article" date="2023" name="Mol. Biol. Evol.">
        <title>Third-Generation Sequencing Reveals the Adaptive Role of the Epigenome in Three Deep-Sea Polychaetes.</title>
        <authorList>
            <person name="Perez M."/>
            <person name="Aroh O."/>
            <person name="Sun Y."/>
            <person name="Lan Y."/>
            <person name="Juniper S.K."/>
            <person name="Young C.R."/>
            <person name="Angers B."/>
            <person name="Qian P.Y."/>
        </authorList>
    </citation>
    <scope>NUCLEOTIDE SEQUENCE</scope>
    <source>
        <strain evidence="3">R07B-5</strain>
    </source>
</reference>
<gene>
    <name evidence="3" type="ORF">NP493_783g01051</name>
</gene>
<name>A0AAD9NLI2_RIDPI</name>
<organism evidence="3 4">
    <name type="scientific">Ridgeia piscesae</name>
    <name type="common">Tubeworm</name>
    <dbReference type="NCBI Taxonomy" id="27915"/>
    <lineage>
        <taxon>Eukaryota</taxon>
        <taxon>Metazoa</taxon>
        <taxon>Spiralia</taxon>
        <taxon>Lophotrochozoa</taxon>
        <taxon>Annelida</taxon>
        <taxon>Polychaeta</taxon>
        <taxon>Sedentaria</taxon>
        <taxon>Canalipalpata</taxon>
        <taxon>Sabellida</taxon>
        <taxon>Siboglinidae</taxon>
        <taxon>Ridgeia</taxon>
    </lineage>
</organism>
<sequence>MGSIRASADSAGQLENKTCGHVYNHTQMVSRHNRTEKWNVQYSLHGRDAGESNFSHCLVFRYLDGHADFSCDHDNKCATFNQTSGYHHNVDYKGTNGSLYCCQQDLCNRKGVLLNLTTTNTQTQTKTATTTTSTPGSTSTSTTQTASTSPKSTQTPTKEVTVKTTPPPSIICYHGTNKTVQKQHCQVSHCLTEVTLTAGGVIKVTQYSCDHSHRCHMHKLDASKCYDGSNLQGLSTRTCCCTQPLCNPVTNTPSLPSTTPDKPPTETHEDNRAMKHPALPTPIPGRSIHPGNLPGPPPRHPHHNKSTVTLVGGIAGAVFLGLLVIVTVGLVVRRCRHPPSETTYSYTQLTADLAEDEATEDEYMLMG</sequence>
<evidence type="ECO:0000256" key="2">
    <source>
        <dbReference type="SAM" id="Phobius"/>
    </source>
</evidence>
<proteinExistence type="predicted"/>
<dbReference type="AlphaFoldDB" id="A0AAD9NLI2"/>
<keyword evidence="2" id="KW-0472">Membrane</keyword>
<feature type="region of interest" description="Disordered" evidence="1">
    <location>
        <begin position="251"/>
        <end position="306"/>
    </location>
</feature>
<evidence type="ECO:0000313" key="4">
    <source>
        <dbReference type="Proteomes" id="UP001209878"/>
    </source>
</evidence>
<dbReference type="EMBL" id="JAODUO010000782">
    <property type="protein sequence ID" value="KAK2174697.1"/>
    <property type="molecule type" value="Genomic_DNA"/>
</dbReference>
<evidence type="ECO:0000313" key="3">
    <source>
        <dbReference type="EMBL" id="KAK2174697.1"/>
    </source>
</evidence>
<accession>A0AAD9NLI2</accession>
<feature type="region of interest" description="Disordered" evidence="1">
    <location>
        <begin position="123"/>
        <end position="163"/>
    </location>
</feature>
<keyword evidence="2" id="KW-1133">Transmembrane helix</keyword>